<feature type="chain" id="PRO_5013349440" evidence="1">
    <location>
        <begin position="26"/>
        <end position="440"/>
    </location>
</feature>
<dbReference type="OrthoDB" id="5297564at2"/>
<protein>
    <submittedName>
        <fullName evidence="2">Acetate kinase</fullName>
    </submittedName>
</protein>
<proteinExistence type="predicted"/>
<sequence>MSFVCKPLPAALGAAGWLLAGLAMAAPEVPSGSLAEQLKQMQREWSQYRSATEKQLASQQARIDQLEAQLGQRPLPPPPPRVSASPDGLVVGAPAAVASTGPAGGPAISSTPVSSNPATQSRTQDVAQALDVPGVLTPKGRFVLEPSLQYSYSSSDRVALLGYTIIPAITIGLIDVRRVNRSSWIGSIAGRYGITNRLEVEGRLPYVWQSENSLQRALATGSSNDQIFNTSGKGIGDAEVALRYQFNQPVDGGPYYIGNLRVKSNTGKGPFDVNYVTQDNFQYQTELPTGSGFWGYQFGASAILPSDPAVFFGTLSYTWNQKASVNKVQCVKVDANSSMPCQATLIGTVDPGDVVEVNFGMGVAINDRSSFSIAYDHNYIGKSKVNGVTPVDAYAVQVGMLQLGYAYRLTKSSAVNLTLGIGTTQDSPGVQLTLRAPITF</sequence>
<keyword evidence="2" id="KW-0418">Kinase</keyword>
<dbReference type="Proteomes" id="UP000197424">
    <property type="component" value="Chromosome"/>
</dbReference>
<dbReference type="RefSeq" id="WP_147640238.1">
    <property type="nucleotide sequence ID" value="NZ_CP022115.1"/>
</dbReference>
<dbReference type="EMBL" id="CP022115">
    <property type="protein sequence ID" value="ASJ25506.1"/>
    <property type="molecule type" value="Genomic_DNA"/>
</dbReference>
<keyword evidence="2" id="KW-0808">Transferase</keyword>
<keyword evidence="1" id="KW-0732">Signal</keyword>
<gene>
    <name evidence="2" type="ORF">LHGZ1_2675</name>
</gene>
<dbReference type="GO" id="GO:0016301">
    <property type="term" value="F:kinase activity"/>
    <property type="evidence" value="ECO:0007669"/>
    <property type="project" value="UniProtKB-KW"/>
</dbReference>
<evidence type="ECO:0000313" key="2">
    <source>
        <dbReference type="EMBL" id="ASJ25506.1"/>
    </source>
</evidence>
<evidence type="ECO:0000256" key="1">
    <source>
        <dbReference type="SAM" id="SignalP"/>
    </source>
</evidence>
<accession>A0A248LMB6</accession>
<organism evidence="2 3">
    <name type="scientific">Laribacter hongkongensis</name>
    <dbReference type="NCBI Taxonomy" id="168471"/>
    <lineage>
        <taxon>Bacteria</taxon>
        <taxon>Pseudomonadati</taxon>
        <taxon>Pseudomonadota</taxon>
        <taxon>Betaproteobacteria</taxon>
        <taxon>Neisseriales</taxon>
        <taxon>Aquaspirillaceae</taxon>
        <taxon>Laribacter</taxon>
    </lineage>
</organism>
<evidence type="ECO:0000313" key="3">
    <source>
        <dbReference type="Proteomes" id="UP000197424"/>
    </source>
</evidence>
<name>A0A248LMB6_9NEIS</name>
<dbReference type="AlphaFoldDB" id="A0A248LMB6"/>
<reference evidence="3" key="1">
    <citation type="submission" date="2017-06" db="EMBL/GenBank/DDBJ databases">
        <title>Whole genome sequence of Laribacter hongkongensis LHGZ1.</title>
        <authorList>
            <person name="Chen D."/>
            <person name="Wu H."/>
            <person name="Chen J."/>
        </authorList>
    </citation>
    <scope>NUCLEOTIDE SEQUENCE [LARGE SCALE GENOMIC DNA]</scope>
    <source>
        <strain evidence="3">LHGZ1</strain>
    </source>
</reference>
<feature type="signal peptide" evidence="1">
    <location>
        <begin position="1"/>
        <end position="25"/>
    </location>
</feature>